<dbReference type="InterPro" id="IPR018551">
    <property type="entry name" value="DUF2007"/>
</dbReference>
<feature type="domain" description="DUF2007" evidence="1">
    <location>
        <begin position="10"/>
        <end position="73"/>
    </location>
</feature>
<dbReference type="Pfam" id="PF09413">
    <property type="entry name" value="DUF2007"/>
    <property type="match status" value="1"/>
</dbReference>
<evidence type="ECO:0000259" key="1">
    <source>
        <dbReference type="Pfam" id="PF09413"/>
    </source>
</evidence>
<accession>A0A0F9NRC2</accession>
<protein>
    <recommendedName>
        <fullName evidence="1">DUF2007 domain-containing protein</fullName>
    </recommendedName>
</protein>
<sequence length="75" mass="8590">MYNQMMSKLVCIRTFGQSHEAQIAKNFLRSNGIVADVFLDNFGGYWPEGLHGIELKVRETDKEAALMLLKELEKD</sequence>
<comment type="caution">
    <text evidence="2">The sequence shown here is derived from an EMBL/GenBank/DDBJ whole genome shotgun (WGS) entry which is preliminary data.</text>
</comment>
<dbReference type="AlphaFoldDB" id="A0A0F9NRC2"/>
<organism evidence="2">
    <name type="scientific">marine sediment metagenome</name>
    <dbReference type="NCBI Taxonomy" id="412755"/>
    <lineage>
        <taxon>unclassified sequences</taxon>
        <taxon>metagenomes</taxon>
        <taxon>ecological metagenomes</taxon>
    </lineage>
</organism>
<name>A0A0F9NRC2_9ZZZZ</name>
<proteinExistence type="predicted"/>
<gene>
    <name evidence="2" type="ORF">LCGC14_0934650</name>
</gene>
<dbReference type="EMBL" id="LAZR01003234">
    <property type="protein sequence ID" value="KKN20519.1"/>
    <property type="molecule type" value="Genomic_DNA"/>
</dbReference>
<reference evidence="2" key="1">
    <citation type="journal article" date="2015" name="Nature">
        <title>Complex archaea that bridge the gap between prokaryotes and eukaryotes.</title>
        <authorList>
            <person name="Spang A."/>
            <person name="Saw J.H."/>
            <person name="Jorgensen S.L."/>
            <person name="Zaremba-Niedzwiedzka K."/>
            <person name="Martijn J."/>
            <person name="Lind A.E."/>
            <person name="van Eijk R."/>
            <person name="Schleper C."/>
            <person name="Guy L."/>
            <person name="Ettema T.J."/>
        </authorList>
    </citation>
    <scope>NUCLEOTIDE SEQUENCE</scope>
</reference>
<evidence type="ECO:0000313" key="2">
    <source>
        <dbReference type="EMBL" id="KKN20519.1"/>
    </source>
</evidence>